<dbReference type="EMBL" id="CP018024">
    <property type="protein sequence ID" value="APD91226.1"/>
    <property type="molecule type" value="Genomic_DNA"/>
</dbReference>
<evidence type="ECO:0000313" key="5">
    <source>
        <dbReference type="Proteomes" id="UP000061468"/>
    </source>
</evidence>
<proteinExistence type="predicted"/>
<dbReference type="Proteomes" id="UP000182101">
    <property type="component" value="Chromosome"/>
</dbReference>
<evidence type="ECO:0000256" key="2">
    <source>
        <dbReference type="SAM" id="SignalP"/>
    </source>
</evidence>
<organism evidence="3 5">
    <name type="scientific">Alteromonas mediterranea</name>
    <dbReference type="NCBI Taxonomy" id="314275"/>
    <lineage>
        <taxon>Bacteria</taxon>
        <taxon>Pseudomonadati</taxon>
        <taxon>Pseudomonadota</taxon>
        <taxon>Gammaproteobacteria</taxon>
        <taxon>Alteromonadales</taxon>
        <taxon>Alteromonadaceae</taxon>
        <taxon>Alteromonas/Salinimonas group</taxon>
        <taxon>Alteromonas</taxon>
    </lineage>
</organism>
<dbReference type="EMBL" id="CP013928">
    <property type="protein sequence ID" value="AMJ80027.1"/>
    <property type="molecule type" value="Genomic_DNA"/>
</dbReference>
<evidence type="ECO:0000256" key="1">
    <source>
        <dbReference type="SAM" id="MobiDB-lite"/>
    </source>
</evidence>
<evidence type="ECO:0000313" key="4">
    <source>
        <dbReference type="EMBL" id="APD91226.1"/>
    </source>
</evidence>
<feature type="signal peptide" evidence="2">
    <location>
        <begin position="1"/>
        <end position="21"/>
    </location>
</feature>
<sequence length="183" mass="18546">MPHHLPFALLLLTFFLAPVYAQTSETPTYYQDCSVLDFGDKDMSTMTEAEKIQALDDSLFGALEQSEECMDAAAQSSAQSVASAAGQGAGAGNGAASGSVSSASAASGGQGQSNAQNSAQSQESSTHSQTTTSSSDPSKQSTGGKAKGGSSAVCDAVIAGLQGATTEQEKAHFQALKEQYGCK</sequence>
<feature type="chain" id="PRO_5041891874" evidence="2">
    <location>
        <begin position="22"/>
        <end position="183"/>
    </location>
</feature>
<evidence type="ECO:0000313" key="3">
    <source>
        <dbReference type="EMBL" id="AMJ80027.1"/>
    </source>
</evidence>
<feature type="region of interest" description="Disordered" evidence="1">
    <location>
        <begin position="81"/>
        <end position="150"/>
    </location>
</feature>
<keyword evidence="2" id="KW-0732">Signal</keyword>
<reference evidence="4 6" key="2">
    <citation type="submission" date="2016-11" db="EMBL/GenBank/DDBJ databases">
        <title>Networking in microbes: conjugative elements and plasmids in the genus Alteromonas.</title>
        <authorList>
            <person name="Lopez-Perez M."/>
            <person name="Ramon-Marco N."/>
            <person name="Rodriguez-Valera F."/>
        </authorList>
    </citation>
    <scope>NUCLEOTIDE SEQUENCE [LARGE SCALE GENOMIC DNA]</scope>
    <source>
        <strain evidence="4 6">CP48</strain>
    </source>
</reference>
<gene>
    <name evidence="3" type="ORF">AV942_17895</name>
    <name evidence="4" type="ORF">BM524_16260</name>
</gene>
<protein>
    <submittedName>
        <fullName evidence="3">Uncharacterized protein</fullName>
    </submittedName>
</protein>
<dbReference type="Proteomes" id="UP000061468">
    <property type="component" value="Chromosome"/>
</dbReference>
<reference evidence="3 5" key="1">
    <citation type="submission" date="2015-12" db="EMBL/GenBank/DDBJ databases">
        <title>Intraspecies pangenome expansion in the marine bacterium Alteromonas.</title>
        <authorList>
            <person name="Lopez-Perez M."/>
            <person name="Rodriguez-Valera F."/>
        </authorList>
    </citation>
    <scope>NUCLEOTIDE SEQUENCE [LARGE SCALE GENOMIC DNA]</scope>
    <source>
        <strain evidence="3 5">UM8</strain>
    </source>
</reference>
<dbReference type="GeneID" id="56343876"/>
<dbReference type="AlphaFoldDB" id="A0AAC8XME8"/>
<evidence type="ECO:0000313" key="6">
    <source>
        <dbReference type="Proteomes" id="UP000182101"/>
    </source>
</evidence>
<feature type="compositionally biased region" description="Low complexity" evidence="1">
    <location>
        <begin position="96"/>
        <end position="150"/>
    </location>
</feature>
<accession>A0AAC8XME8</accession>
<name>A0AAC8XME8_9ALTE</name>
<dbReference type="RefSeq" id="WP_015068267.1">
    <property type="nucleotide sequence ID" value="NZ_CAXGIV010000020.1"/>
</dbReference>